<dbReference type="eggNOG" id="COG2814">
    <property type="taxonomic scope" value="Bacteria"/>
</dbReference>
<gene>
    <name evidence="10" type="ORF">PTD2_06844</name>
</gene>
<dbReference type="InterPro" id="IPR020846">
    <property type="entry name" value="MFS_dom"/>
</dbReference>
<dbReference type="GO" id="GO:0022857">
    <property type="term" value="F:transmembrane transporter activity"/>
    <property type="evidence" value="ECO:0007669"/>
    <property type="project" value="InterPro"/>
</dbReference>
<dbReference type="AlphaFoldDB" id="A4C824"/>
<keyword evidence="4" id="KW-1003">Cell membrane</keyword>
<protein>
    <submittedName>
        <fullName evidence="10">Putative transport protein (MFS family)</fullName>
    </submittedName>
</protein>
<dbReference type="GO" id="GO:0005886">
    <property type="term" value="C:plasma membrane"/>
    <property type="evidence" value="ECO:0007669"/>
    <property type="project" value="UniProtKB-SubCell"/>
</dbReference>
<evidence type="ECO:0000313" key="11">
    <source>
        <dbReference type="Proteomes" id="UP000006201"/>
    </source>
</evidence>
<evidence type="ECO:0000256" key="6">
    <source>
        <dbReference type="ARBA" id="ARBA00022989"/>
    </source>
</evidence>
<evidence type="ECO:0000256" key="2">
    <source>
        <dbReference type="ARBA" id="ARBA00008335"/>
    </source>
</evidence>
<keyword evidence="6 8" id="KW-1133">Transmembrane helix</keyword>
<evidence type="ECO:0000256" key="7">
    <source>
        <dbReference type="ARBA" id="ARBA00023136"/>
    </source>
</evidence>
<feature type="transmembrane region" description="Helical" evidence="8">
    <location>
        <begin position="139"/>
        <end position="157"/>
    </location>
</feature>
<feature type="transmembrane region" description="Helical" evidence="8">
    <location>
        <begin position="213"/>
        <end position="235"/>
    </location>
</feature>
<dbReference type="STRING" id="87626.PTD2_06844"/>
<feature type="transmembrane region" description="Helical" evidence="8">
    <location>
        <begin position="169"/>
        <end position="186"/>
    </location>
</feature>
<evidence type="ECO:0000256" key="3">
    <source>
        <dbReference type="ARBA" id="ARBA00022448"/>
    </source>
</evidence>
<feature type="domain" description="Major facilitator superfamily (MFS) profile" evidence="9">
    <location>
        <begin position="10"/>
        <end position="387"/>
    </location>
</feature>
<dbReference type="Pfam" id="PF07690">
    <property type="entry name" value="MFS_1"/>
    <property type="match status" value="1"/>
</dbReference>
<feature type="transmembrane region" description="Helical" evidence="8">
    <location>
        <begin position="300"/>
        <end position="322"/>
    </location>
</feature>
<feature type="transmembrane region" description="Helical" evidence="8">
    <location>
        <begin position="105"/>
        <end position="127"/>
    </location>
</feature>
<feature type="transmembrane region" description="Helical" evidence="8">
    <location>
        <begin position="80"/>
        <end position="99"/>
    </location>
</feature>
<dbReference type="SUPFAM" id="SSF103473">
    <property type="entry name" value="MFS general substrate transporter"/>
    <property type="match status" value="1"/>
</dbReference>
<feature type="transmembrane region" description="Helical" evidence="8">
    <location>
        <begin position="275"/>
        <end position="294"/>
    </location>
</feature>
<keyword evidence="7 8" id="KW-0472">Membrane</keyword>
<sequence>MATALLKSDCVLMHLLRLLISSVVIFFVLYAPQPILPLLSTQFSVSPATAGSLMTATMLPLAIAPLFYGLFLTRQNPLKILKITMILLAISCAFVPYINSFEYLFSIRLIQGFLLPAALTAMTTYIGKTYKNKQLQRNMTLYIASTIVGGFFGRVLSASFAELLQWQDFYFVMAITLCIFALFIKINKDFKAGIAVSILSHLKDVKHPRLIKTYCAVFCMFFCFAAILNYLPFILRDNFAIKSTQNIGLVYIAYLIGALASILSPWLVKKRPNTFSLLSGIFVIYCCSIVMMLPQNFISFFIAFAVFCGAMFIIHSIAAPLVNRISNATASVTNGLYVSFYYSGGALGSYLPGLVYQGLGQQVFLLLILSVCLIGLGLVYSARAGTEIT</sequence>
<dbReference type="InterPro" id="IPR011701">
    <property type="entry name" value="MFS"/>
</dbReference>
<dbReference type="PANTHER" id="PTHR43271">
    <property type="entry name" value="BLL2771 PROTEIN"/>
    <property type="match status" value="1"/>
</dbReference>
<reference evidence="10 11" key="1">
    <citation type="submission" date="2006-02" db="EMBL/GenBank/DDBJ databases">
        <authorList>
            <person name="Moran M.A."/>
            <person name="Kjelleberg S."/>
            <person name="Egan S."/>
            <person name="Saunders N."/>
            <person name="Thomas T."/>
            <person name="Ferriera S."/>
            <person name="Johnson J."/>
            <person name="Kravitz S."/>
            <person name="Halpern A."/>
            <person name="Remington K."/>
            <person name="Beeson K."/>
            <person name="Tran B."/>
            <person name="Rogers Y.-H."/>
            <person name="Friedman R."/>
            <person name="Venter J.C."/>
        </authorList>
    </citation>
    <scope>NUCLEOTIDE SEQUENCE [LARGE SCALE GENOMIC DNA]</scope>
    <source>
        <strain evidence="10 11">D2</strain>
    </source>
</reference>
<evidence type="ECO:0000313" key="10">
    <source>
        <dbReference type="EMBL" id="EAR28739.1"/>
    </source>
</evidence>
<accession>A4C824</accession>
<proteinExistence type="inferred from homology"/>
<dbReference type="CDD" id="cd17324">
    <property type="entry name" value="MFS_NepI_like"/>
    <property type="match status" value="1"/>
</dbReference>
<feature type="transmembrane region" description="Helical" evidence="8">
    <location>
        <begin position="51"/>
        <end position="73"/>
    </location>
</feature>
<evidence type="ECO:0000256" key="5">
    <source>
        <dbReference type="ARBA" id="ARBA00022692"/>
    </source>
</evidence>
<dbReference type="InterPro" id="IPR036259">
    <property type="entry name" value="MFS_trans_sf"/>
</dbReference>
<dbReference type="HOGENOM" id="CLU_001265_19_3_6"/>
<dbReference type="PANTHER" id="PTHR43271:SF1">
    <property type="entry name" value="INNER MEMBRANE TRANSPORT PROTEIN YNFM"/>
    <property type="match status" value="1"/>
</dbReference>
<feature type="transmembrane region" description="Helical" evidence="8">
    <location>
        <begin position="247"/>
        <end position="268"/>
    </location>
</feature>
<keyword evidence="3" id="KW-0813">Transport</keyword>
<evidence type="ECO:0000259" key="9">
    <source>
        <dbReference type="PROSITE" id="PS50850"/>
    </source>
</evidence>
<dbReference type="Gene3D" id="1.20.1250.20">
    <property type="entry name" value="MFS general substrate transporter like domains"/>
    <property type="match status" value="1"/>
</dbReference>
<dbReference type="EMBL" id="AAOH01000003">
    <property type="protein sequence ID" value="EAR28739.1"/>
    <property type="molecule type" value="Genomic_DNA"/>
</dbReference>
<keyword evidence="11" id="KW-1185">Reference proteome</keyword>
<feature type="transmembrane region" description="Helical" evidence="8">
    <location>
        <begin position="12"/>
        <end position="31"/>
    </location>
</feature>
<comment type="subcellular location">
    <subcellularLocation>
        <location evidence="1">Cell membrane</location>
        <topology evidence="1">Multi-pass membrane protein</topology>
    </subcellularLocation>
</comment>
<dbReference type="Proteomes" id="UP000006201">
    <property type="component" value="Unassembled WGS sequence"/>
</dbReference>
<comment type="caution">
    <text evidence="10">The sequence shown here is derived from an EMBL/GenBank/DDBJ whole genome shotgun (WGS) entry which is preliminary data.</text>
</comment>
<evidence type="ECO:0000256" key="8">
    <source>
        <dbReference type="SAM" id="Phobius"/>
    </source>
</evidence>
<evidence type="ECO:0000256" key="1">
    <source>
        <dbReference type="ARBA" id="ARBA00004651"/>
    </source>
</evidence>
<comment type="similarity">
    <text evidence="2">Belongs to the major facilitator superfamily.</text>
</comment>
<keyword evidence="5 8" id="KW-0812">Transmembrane</keyword>
<evidence type="ECO:0000256" key="4">
    <source>
        <dbReference type="ARBA" id="ARBA00022475"/>
    </source>
</evidence>
<feature type="transmembrane region" description="Helical" evidence="8">
    <location>
        <begin position="334"/>
        <end position="351"/>
    </location>
</feature>
<organism evidence="10 11">
    <name type="scientific">Pseudoalteromonas tunicata D2</name>
    <dbReference type="NCBI Taxonomy" id="87626"/>
    <lineage>
        <taxon>Bacteria</taxon>
        <taxon>Pseudomonadati</taxon>
        <taxon>Pseudomonadota</taxon>
        <taxon>Gammaproteobacteria</taxon>
        <taxon>Alteromonadales</taxon>
        <taxon>Pseudoalteromonadaceae</taxon>
        <taxon>Pseudoalteromonas</taxon>
    </lineage>
</organism>
<feature type="transmembrane region" description="Helical" evidence="8">
    <location>
        <begin position="363"/>
        <end position="382"/>
    </location>
</feature>
<name>A4C824_9GAMM</name>
<dbReference type="PROSITE" id="PS50850">
    <property type="entry name" value="MFS"/>
    <property type="match status" value="1"/>
</dbReference>